<evidence type="ECO:0000313" key="3">
    <source>
        <dbReference type="Proteomes" id="UP000738376"/>
    </source>
</evidence>
<dbReference type="Pfam" id="PF00931">
    <property type="entry name" value="NB-ARC"/>
    <property type="match status" value="1"/>
</dbReference>
<protein>
    <submittedName>
        <fullName evidence="2">NACHT domain-containing protein</fullName>
    </submittedName>
</protein>
<dbReference type="EMBL" id="JAAVJL010000001">
    <property type="protein sequence ID" value="NMF59249.1"/>
    <property type="molecule type" value="Genomic_DNA"/>
</dbReference>
<comment type="caution">
    <text evidence="2">The sequence shown here is derived from an EMBL/GenBank/DDBJ whole genome shotgun (WGS) entry which is preliminary data.</text>
</comment>
<keyword evidence="3" id="KW-1185">Reference proteome</keyword>
<name>A0ABX1LWT6_9CYAN</name>
<evidence type="ECO:0000259" key="1">
    <source>
        <dbReference type="Pfam" id="PF00931"/>
    </source>
</evidence>
<organism evidence="2 3">
    <name type="scientific">Pseudanabaena yagii GIHE-NHR1</name>
    <dbReference type="NCBI Taxonomy" id="2722753"/>
    <lineage>
        <taxon>Bacteria</taxon>
        <taxon>Bacillati</taxon>
        <taxon>Cyanobacteriota</taxon>
        <taxon>Cyanophyceae</taxon>
        <taxon>Pseudanabaenales</taxon>
        <taxon>Pseudanabaenaceae</taxon>
        <taxon>Pseudanabaena</taxon>
        <taxon>Pseudanabaena yagii</taxon>
    </lineage>
</organism>
<dbReference type="PANTHER" id="PTHR36766:SF30">
    <property type="entry name" value="TIR-NBS TYPE DISEASE RESISTANCE PROTEIN-RELATED"/>
    <property type="match status" value="1"/>
</dbReference>
<gene>
    <name evidence="2" type="ORF">HC246_14795</name>
</gene>
<dbReference type="InterPro" id="IPR002182">
    <property type="entry name" value="NB-ARC"/>
</dbReference>
<dbReference type="SUPFAM" id="SSF52540">
    <property type="entry name" value="P-loop containing nucleoside triphosphate hydrolases"/>
    <property type="match status" value="1"/>
</dbReference>
<evidence type="ECO:0000313" key="2">
    <source>
        <dbReference type="EMBL" id="NMF59249.1"/>
    </source>
</evidence>
<reference evidence="2 3" key="1">
    <citation type="submission" date="2020-03" db="EMBL/GenBank/DDBJ databases">
        <title>Draft Genome Sequence of 2-Methylisoborneol Producing Pseudanabaena yagii Strain GIHE-NHR1 Isolated from North Han River in South Korea.</title>
        <authorList>
            <person name="Jeong J."/>
        </authorList>
    </citation>
    <scope>NUCLEOTIDE SEQUENCE [LARGE SCALE GENOMIC DNA]</scope>
    <source>
        <strain evidence="2 3">GIHE-NHR1</strain>
    </source>
</reference>
<dbReference type="PRINTS" id="PR00364">
    <property type="entry name" value="DISEASERSIST"/>
</dbReference>
<dbReference type="Gene3D" id="3.40.50.300">
    <property type="entry name" value="P-loop containing nucleotide triphosphate hydrolases"/>
    <property type="match status" value="1"/>
</dbReference>
<dbReference type="InterPro" id="IPR027417">
    <property type="entry name" value="P-loop_NTPase"/>
</dbReference>
<dbReference type="PANTHER" id="PTHR36766">
    <property type="entry name" value="PLANT BROAD-SPECTRUM MILDEW RESISTANCE PROTEIN RPW8"/>
    <property type="match status" value="1"/>
</dbReference>
<feature type="domain" description="NB-ARC" evidence="1">
    <location>
        <begin position="156"/>
        <end position="252"/>
    </location>
</feature>
<accession>A0ABX1LWT6</accession>
<dbReference type="RefSeq" id="WP_169364046.1">
    <property type="nucleotide sequence ID" value="NZ_JAAVJL010000001.1"/>
</dbReference>
<dbReference type="Proteomes" id="UP000738376">
    <property type="component" value="Unassembled WGS sequence"/>
</dbReference>
<sequence length="564" mass="63810">MLSDNEHIEGLFPEAAQNWDLNRLYADLQAASGKEIKPFEKACLRGLLCRYRPGQLAFKLAWTSGALRVELNKGLYRSLEAIADQPINTLRWEKVPEWLEAKGYKTQRQTLHSTTSSLQLDQGSHEHLGKDPAVNGKNSADWGEAPNLPTFYGRTEDLAKLEQWLVRDRCHLLAICGMGGIGKTALAVKLVENIQSQFDCLIWRSLRGAQPTAQLISDLLQFLNHSQQTGSSISDLLEILRQKRCLIVLDDFEATLQDGELVGAYRQGCELYAELLQRVGAERHQSSLILIGREQPKEISMHQGEDQPIRYYKVNGLQRQGAFELLRARGFKGSENGLDALIQQYRGNPSALRIVAGTIQELFNGNVSEFLKQTALALGDVLRTLLYQQFERLSKLEKDVLYWLAIKHRPVSLSTLRSEMNLQASGSELIDALESLRWRSLIEKISEQGEVMFLLEPVVLKYVSRQFVEEVNKEITAIAMQQNLKSINLLQSHVLVEDRAPDSIRAMQIRLVLKPIKDKLNKAIAKNNIELDSLRELLASHQHTKPTEGTSYTEVNLALIGLWW</sequence>
<proteinExistence type="predicted"/>